<feature type="compositionally biased region" description="Gly residues" evidence="1">
    <location>
        <begin position="85"/>
        <end position="95"/>
    </location>
</feature>
<sequence>MIDDPLPTPSGNDAESATSEGDRSEADPNARRSSDGDPTERDPNDRRPDAERPARESEAVPDRVTDPPPGSSEDGEVDDRESEPAGGGGDANGNGDGDEEESEPLEYRLERLRLWRTVATLAVVVGRLIRSL</sequence>
<feature type="region of interest" description="Disordered" evidence="1">
    <location>
        <begin position="1"/>
        <end position="104"/>
    </location>
</feature>
<dbReference type="AlphaFoldDB" id="M0DT25"/>
<evidence type="ECO:0000256" key="1">
    <source>
        <dbReference type="SAM" id="MobiDB-lite"/>
    </source>
</evidence>
<dbReference type="RefSeq" id="WP_006629119.1">
    <property type="nucleotide sequence ID" value="NZ_AOJD01000038.1"/>
</dbReference>
<gene>
    <name evidence="2" type="ORF">C472_07174</name>
</gene>
<accession>M0DT25</accession>
<protein>
    <submittedName>
        <fullName evidence="2">Uncharacterized protein</fullName>
    </submittedName>
</protein>
<reference evidence="2 3" key="1">
    <citation type="journal article" date="2014" name="PLoS Genet.">
        <title>Phylogenetically driven sequencing of extremely halophilic archaea reveals strategies for static and dynamic osmo-response.</title>
        <authorList>
            <person name="Becker E.A."/>
            <person name="Seitzer P.M."/>
            <person name="Tritt A."/>
            <person name="Larsen D."/>
            <person name="Krusor M."/>
            <person name="Yao A.I."/>
            <person name="Wu D."/>
            <person name="Madern D."/>
            <person name="Eisen J.A."/>
            <person name="Darling A.E."/>
            <person name="Facciotti M.T."/>
        </authorList>
    </citation>
    <scope>NUCLEOTIDE SEQUENCE [LARGE SCALE GENOMIC DNA]</scope>
    <source>
        <strain evidence="2 3">DSM 14210</strain>
    </source>
</reference>
<name>M0DT25_9EURY</name>
<dbReference type="OrthoDB" id="331567at2157"/>
<feature type="compositionally biased region" description="Basic and acidic residues" evidence="1">
    <location>
        <begin position="20"/>
        <end position="65"/>
    </location>
</feature>
<keyword evidence="3" id="KW-1185">Reference proteome</keyword>
<feature type="compositionally biased region" description="Polar residues" evidence="1">
    <location>
        <begin position="9"/>
        <end position="19"/>
    </location>
</feature>
<proteinExistence type="predicted"/>
<evidence type="ECO:0000313" key="3">
    <source>
        <dbReference type="Proteomes" id="UP000011523"/>
    </source>
</evidence>
<organism evidence="2 3">
    <name type="scientific">Halorubrum tebenquichense DSM 14210</name>
    <dbReference type="NCBI Taxonomy" id="1227485"/>
    <lineage>
        <taxon>Archaea</taxon>
        <taxon>Methanobacteriati</taxon>
        <taxon>Methanobacteriota</taxon>
        <taxon>Stenosarchaea group</taxon>
        <taxon>Halobacteria</taxon>
        <taxon>Halobacteriales</taxon>
        <taxon>Haloferacaceae</taxon>
        <taxon>Halorubrum</taxon>
    </lineage>
</organism>
<dbReference type="EMBL" id="AOJD01000038">
    <property type="protein sequence ID" value="ELZ38635.1"/>
    <property type="molecule type" value="Genomic_DNA"/>
</dbReference>
<dbReference type="PATRIC" id="fig|1227485.3.peg.1381"/>
<dbReference type="Proteomes" id="UP000011523">
    <property type="component" value="Unassembled WGS sequence"/>
</dbReference>
<comment type="caution">
    <text evidence="2">The sequence shown here is derived from an EMBL/GenBank/DDBJ whole genome shotgun (WGS) entry which is preliminary data.</text>
</comment>
<evidence type="ECO:0000313" key="2">
    <source>
        <dbReference type="EMBL" id="ELZ38635.1"/>
    </source>
</evidence>